<dbReference type="GO" id="GO:0006310">
    <property type="term" value="P:DNA recombination"/>
    <property type="evidence" value="ECO:0007669"/>
    <property type="project" value="UniProtKB-UniRule"/>
</dbReference>
<dbReference type="PANTHER" id="PTHR16140:SF0">
    <property type="entry name" value="NON-STRUCTURAL MAINTENANCE OF CHROMOSOMES ELEMENT 4"/>
    <property type="match status" value="1"/>
</dbReference>
<comment type="function">
    <text evidence="7">Component of the SMC5-SMC6 complex, that promotes sister chromatid alignment after DNA damage and facilitates double-stranded DNA breaks (DSBs) repair via homologous recombination between sister chromatids.</text>
</comment>
<dbReference type="EMBL" id="KZ678589">
    <property type="protein sequence ID" value="PSR78843.1"/>
    <property type="molecule type" value="Genomic_DNA"/>
</dbReference>
<dbReference type="InterPro" id="IPR029225">
    <property type="entry name" value="Nse4_Nse3-bd"/>
</dbReference>
<dbReference type="InParanoid" id="A0A2T2ZX83"/>
<evidence type="ECO:0000313" key="11">
    <source>
        <dbReference type="EMBL" id="PSR78843.1"/>
    </source>
</evidence>
<feature type="compositionally biased region" description="Acidic residues" evidence="8">
    <location>
        <begin position="156"/>
        <end position="172"/>
    </location>
</feature>
<keyword evidence="12" id="KW-1185">Reference proteome</keyword>
<evidence type="ECO:0000256" key="4">
    <source>
        <dbReference type="ARBA" id="ARBA00023172"/>
    </source>
</evidence>
<accession>A0A2T2ZX83</accession>
<comment type="subunit">
    <text evidence="7">Component of the SMC5-SMC6 complex.</text>
</comment>
<feature type="region of interest" description="Disordered" evidence="8">
    <location>
        <begin position="130"/>
        <end position="176"/>
    </location>
</feature>
<dbReference type="GO" id="GO:0005634">
    <property type="term" value="C:nucleus"/>
    <property type="evidence" value="ECO:0007669"/>
    <property type="project" value="UniProtKB-SubCell"/>
</dbReference>
<dbReference type="OrthoDB" id="361242at2759"/>
<dbReference type="AlphaFoldDB" id="A0A2T2ZX83"/>
<evidence type="ECO:0000256" key="2">
    <source>
        <dbReference type="ARBA" id="ARBA00008997"/>
    </source>
</evidence>
<dbReference type="GO" id="GO:0006281">
    <property type="term" value="P:DNA repair"/>
    <property type="evidence" value="ECO:0007669"/>
    <property type="project" value="UniProtKB-UniRule"/>
</dbReference>
<dbReference type="Proteomes" id="UP000241462">
    <property type="component" value="Unassembled WGS sequence"/>
</dbReference>
<dbReference type="GO" id="GO:0030915">
    <property type="term" value="C:Smc5-Smc6 complex"/>
    <property type="evidence" value="ECO:0007669"/>
    <property type="project" value="UniProtKB-UniRule"/>
</dbReference>
<evidence type="ECO:0000259" key="9">
    <source>
        <dbReference type="Pfam" id="PF08743"/>
    </source>
</evidence>
<dbReference type="InterPro" id="IPR014854">
    <property type="entry name" value="Nse4_C"/>
</dbReference>
<name>A0A2T2ZX83_9PEZI</name>
<evidence type="ECO:0000256" key="5">
    <source>
        <dbReference type="ARBA" id="ARBA00023204"/>
    </source>
</evidence>
<keyword evidence="3 7" id="KW-0227">DNA damage</keyword>
<evidence type="ECO:0000259" key="10">
    <source>
        <dbReference type="Pfam" id="PF15412"/>
    </source>
</evidence>
<proteinExistence type="inferred from homology"/>
<evidence type="ECO:0000256" key="8">
    <source>
        <dbReference type="SAM" id="MobiDB-lite"/>
    </source>
</evidence>
<evidence type="ECO:0000256" key="3">
    <source>
        <dbReference type="ARBA" id="ARBA00022763"/>
    </source>
</evidence>
<keyword evidence="5 7" id="KW-0234">DNA repair</keyword>
<evidence type="ECO:0000313" key="12">
    <source>
        <dbReference type="Proteomes" id="UP000241462"/>
    </source>
</evidence>
<sequence length="403" mass="45297">MAPEEDLEAYNPDQSLGERRQIQRGIRSLERDMHENAESYLDPRSTRVHDTLKSLDRFSTDIRQTSEATIDSKALLTLVDLNHRKLQRLTAGNLGSGIDPDEFVSKCITYMRRAAGIADDHDQELTFTQRRRRAGAGNGSGVDGGLGRPGGRNMASDDDDNDDDGSEDEDGTGGDMMNWAHLGRYACVPRGKRPALTGFLLGPLSVQKKARKAVTRQAPLRLRDLKEVRPEVLKTEDLAKNEKQDLTAICNQILKQLKTRQDQAIELVRSVHADEDMSDEDVERTMEKVGLMASGGIDLVRFCVNPRSFGQTIENMFYVSFLIKEGMVEVKYEENGLPSVCPSAASQEDRSATSKYGAMRRQAVMSLDMPTWRELIKTFNIQESMIEHRQEAHHQPEAHGWYS</sequence>
<keyword evidence="4 7" id="KW-0233">DNA recombination</keyword>
<protein>
    <recommendedName>
        <fullName evidence="7">Non-structural maintenance of chromosomes element 4</fullName>
    </recommendedName>
</protein>
<gene>
    <name evidence="11" type="ORF">BD289DRAFT_111235</name>
</gene>
<dbReference type="STRING" id="2025994.A0A2T2ZX83"/>
<feature type="compositionally biased region" description="Gly residues" evidence="8">
    <location>
        <begin position="136"/>
        <end position="150"/>
    </location>
</feature>
<dbReference type="InterPro" id="IPR027786">
    <property type="entry name" value="Nse4/EID"/>
</dbReference>
<dbReference type="Pfam" id="PF08743">
    <property type="entry name" value="Nse4_C"/>
    <property type="match status" value="1"/>
</dbReference>
<evidence type="ECO:0000256" key="7">
    <source>
        <dbReference type="RuleBase" id="RU365071"/>
    </source>
</evidence>
<feature type="domain" description="Nse4/EID protein Nse3/MAGE-binding" evidence="10">
    <location>
        <begin position="71"/>
        <end position="124"/>
    </location>
</feature>
<keyword evidence="6 7" id="KW-0539">Nucleus</keyword>
<reference evidence="11 12" key="1">
    <citation type="journal article" date="2018" name="Mycol. Prog.">
        <title>Coniella lustricola, a new species from submerged detritus.</title>
        <authorList>
            <person name="Raudabaugh D.B."/>
            <person name="Iturriaga T."/>
            <person name="Carver A."/>
            <person name="Mondo S."/>
            <person name="Pangilinan J."/>
            <person name="Lipzen A."/>
            <person name="He G."/>
            <person name="Amirebrahimi M."/>
            <person name="Grigoriev I.V."/>
            <person name="Miller A.N."/>
        </authorList>
    </citation>
    <scope>NUCLEOTIDE SEQUENCE [LARGE SCALE GENOMIC DNA]</scope>
    <source>
        <strain evidence="11 12">B22-T-1</strain>
    </source>
</reference>
<evidence type="ECO:0000256" key="1">
    <source>
        <dbReference type="ARBA" id="ARBA00004123"/>
    </source>
</evidence>
<feature type="compositionally biased region" description="Basic and acidic residues" evidence="8">
    <location>
        <begin position="16"/>
        <end position="25"/>
    </location>
</feature>
<dbReference type="PANTHER" id="PTHR16140">
    <property type="entry name" value="NON-STRUCTURAL MAINTENANCE OF CHROMOSOMES ELEMENT 4"/>
    <property type="match status" value="1"/>
</dbReference>
<comment type="similarity">
    <text evidence="2 7">Belongs to the NSE4 family.</text>
</comment>
<feature type="region of interest" description="Disordered" evidence="8">
    <location>
        <begin position="1"/>
        <end position="25"/>
    </location>
</feature>
<feature type="domain" description="Non-structural maintenance of chromosome element 4 C-terminal" evidence="9">
    <location>
        <begin position="297"/>
        <end position="386"/>
    </location>
</feature>
<evidence type="ECO:0000256" key="6">
    <source>
        <dbReference type="ARBA" id="ARBA00023242"/>
    </source>
</evidence>
<dbReference type="Pfam" id="PF15412">
    <property type="entry name" value="Nse4-Nse3_bdg"/>
    <property type="match status" value="1"/>
</dbReference>
<comment type="subcellular location">
    <subcellularLocation>
        <location evidence="1 7">Nucleus</location>
    </subcellularLocation>
</comment>
<organism evidence="11 12">
    <name type="scientific">Coniella lustricola</name>
    <dbReference type="NCBI Taxonomy" id="2025994"/>
    <lineage>
        <taxon>Eukaryota</taxon>
        <taxon>Fungi</taxon>
        <taxon>Dikarya</taxon>
        <taxon>Ascomycota</taxon>
        <taxon>Pezizomycotina</taxon>
        <taxon>Sordariomycetes</taxon>
        <taxon>Sordariomycetidae</taxon>
        <taxon>Diaporthales</taxon>
        <taxon>Schizoparmaceae</taxon>
        <taxon>Coniella</taxon>
    </lineage>
</organism>